<comment type="pathway">
    <text evidence="1">Cell wall biogenesis; peptidoglycan biosynthesis.</text>
</comment>
<proteinExistence type="predicted"/>
<name>A0A060BKR7_9AQUI</name>
<dbReference type="PANTHER" id="PTHR32282:SF33">
    <property type="entry name" value="PEPTIDOGLYCAN GLYCOSYLTRANSFERASE"/>
    <property type="match status" value="1"/>
</dbReference>
<feature type="non-terminal residue" evidence="4">
    <location>
        <position position="1"/>
    </location>
</feature>
<dbReference type="EMBL" id="KF116136">
    <property type="protein sequence ID" value="AIA83379.1"/>
    <property type="molecule type" value="Genomic_DNA"/>
</dbReference>
<reference evidence="4" key="1">
    <citation type="journal article" date="2013" name="Environ. Microbiol.">
        <title>Seasonally variable intestinal metagenomes of the red palm weevil (Rhynchophorus ferrugineus).</title>
        <authorList>
            <person name="Jia S."/>
            <person name="Zhang X."/>
            <person name="Zhang G."/>
            <person name="Yin A."/>
            <person name="Zhang S."/>
            <person name="Li F."/>
            <person name="Wang L."/>
            <person name="Zhao D."/>
            <person name="Yun Q."/>
            <person name="Tala"/>
            <person name="Wang J."/>
            <person name="Sun G."/>
            <person name="Baabdullah M."/>
            <person name="Yu X."/>
            <person name="Hu S."/>
            <person name="Al-Mssallem I.S."/>
            <person name="Yu J."/>
        </authorList>
    </citation>
    <scope>NUCLEOTIDE SEQUENCE</scope>
</reference>
<dbReference type="Gene3D" id="1.10.3810.10">
    <property type="entry name" value="Biosynthetic peptidoglycan transglycosylase-like"/>
    <property type="match status" value="1"/>
</dbReference>
<evidence type="ECO:0000259" key="3">
    <source>
        <dbReference type="Pfam" id="PF00912"/>
    </source>
</evidence>
<dbReference type="GO" id="GO:0009252">
    <property type="term" value="P:peptidoglycan biosynthetic process"/>
    <property type="evidence" value="ECO:0007669"/>
    <property type="project" value="TreeGrafter"/>
</dbReference>
<evidence type="ECO:0000256" key="1">
    <source>
        <dbReference type="ARBA" id="ARBA00004752"/>
    </source>
</evidence>
<evidence type="ECO:0000313" key="4">
    <source>
        <dbReference type="EMBL" id="AIA83379.1"/>
    </source>
</evidence>
<dbReference type="InterPro" id="IPR036950">
    <property type="entry name" value="PBP_transglycosylase"/>
</dbReference>
<keyword evidence="2" id="KW-0808">Transferase</keyword>
<dbReference type="PANTHER" id="PTHR32282">
    <property type="entry name" value="BINDING PROTEIN TRANSPEPTIDASE, PUTATIVE-RELATED"/>
    <property type="match status" value="1"/>
</dbReference>
<dbReference type="InterPro" id="IPR023346">
    <property type="entry name" value="Lysozyme-like_dom_sf"/>
</dbReference>
<sequence>SNINYCNFIFDINIFPRILLDILILIEDKNFYNHYGINFKSIIRALLQNIYKLKFMQGASTITQQLSRNIFFK</sequence>
<dbReference type="AlphaFoldDB" id="A0A060BKR7"/>
<dbReference type="GO" id="GO:0008955">
    <property type="term" value="F:peptidoglycan glycosyltransferase activity"/>
    <property type="evidence" value="ECO:0007669"/>
    <property type="project" value="TreeGrafter"/>
</dbReference>
<dbReference type="SUPFAM" id="SSF53955">
    <property type="entry name" value="Lysozyme-like"/>
    <property type="match status" value="1"/>
</dbReference>
<protein>
    <submittedName>
        <fullName evidence="4">Transgly</fullName>
    </submittedName>
</protein>
<evidence type="ECO:0000256" key="2">
    <source>
        <dbReference type="ARBA" id="ARBA00022679"/>
    </source>
</evidence>
<dbReference type="GO" id="GO:0030288">
    <property type="term" value="C:outer membrane-bounded periplasmic space"/>
    <property type="evidence" value="ECO:0007669"/>
    <property type="project" value="TreeGrafter"/>
</dbReference>
<feature type="domain" description="Glycosyl transferase family 51" evidence="3">
    <location>
        <begin position="11"/>
        <end position="72"/>
    </location>
</feature>
<accession>A0A060BKR7</accession>
<dbReference type="Pfam" id="PF00912">
    <property type="entry name" value="Transgly"/>
    <property type="match status" value="1"/>
</dbReference>
<dbReference type="InterPro" id="IPR001264">
    <property type="entry name" value="Glyco_trans_51"/>
</dbReference>
<dbReference type="InterPro" id="IPR050396">
    <property type="entry name" value="Glycosyltr_51/Transpeptidase"/>
</dbReference>
<organism evidence="4">
    <name type="scientific">uncultured Hydrogenobacter sp</name>
    <dbReference type="NCBI Taxonomy" id="236029"/>
    <lineage>
        <taxon>Bacteria</taxon>
        <taxon>Pseudomonadati</taxon>
        <taxon>Aquificota</taxon>
        <taxon>Aquificia</taxon>
        <taxon>Aquificales</taxon>
        <taxon>Aquificaceae</taxon>
        <taxon>Hydrogenobacter</taxon>
        <taxon>environmental samples</taxon>
    </lineage>
</organism>